<reference evidence="1" key="1">
    <citation type="submission" date="2020-06" db="EMBL/GenBank/DDBJ databases">
        <authorList>
            <person name="Onetto C."/>
        </authorList>
    </citation>
    <scope>NUCLEOTIDE SEQUENCE</scope>
</reference>
<organism evidence="1 2">
    <name type="scientific">Aureobasidium vineae</name>
    <dbReference type="NCBI Taxonomy" id="2773715"/>
    <lineage>
        <taxon>Eukaryota</taxon>
        <taxon>Fungi</taxon>
        <taxon>Dikarya</taxon>
        <taxon>Ascomycota</taxon>
        <taxon>Pezizomycotina</taxon>
        <taxon>Dothideomycetes</taxon>
        <taxon>Dothideomycetidae</taxon>
        <taxon>Dothideales</taxon>
        <taxon>Saccotheciaceae</taxon>
        <taxon>Aureobasidium</taxon>
    </lineage>
</organism>
<proteinExistence type="predicted"/>
<evidence type="ECO:0000313" key="1">
    <source>
        <dbReference type="EMBL" id="CAD0084823.1"/>
    </source>
</evidence>
<name>A0A9N8JFJ8_9PEZI</name>
<evidence type="ECO:0000313" key="2">
    <source>
        <dbReference type="Proteomes" id="UP000716446"/>
    </source>
</evidence>
<accession>A0A9N8JFJ8</accession>
<sequence length="165" mass="18532">MSKSDNPTPTKENKQPRLDLQDQIQRAVILATQLSHAASKEHLDSTEWTANQVAANELLRTFENMQEGTAIEDLIATQIMLEVKMRIDALYKKSVSSAYVLSKEIDQHLEPGQTSSRERIARVALEKLDGVASVDLAVKVTEAIEAAILEEFHKGIDQKMHMYML</sequence>
<dbReference type="AlphaFoldDB" id="A0A9N8JFJ8"/>
<protein>
    <submittedName>
        <fullName evidence="1">Uncharacterized protein</fullName>
    </submittedName>
</protein>
<gene>
    <name evidence="1" type="ORF">AWRI4619_LOCUS3390</name>
</gene>
<dbReference type="EMBL" id="CAIJEN010000004">
    <property type="protein sequence ID" value="CAD0084823.1"/>
    <property type="molecule type" value="Genomic_DNA"/>
</dbReference>
<dbReference type="Proteomes" id="UP000716446">
    <property type="component" value="Unassembled WGS sequence"/>
</dbReference>
<keyword evidence="2" id="KW-1185">Reference proteome</keyword>
<comment type="caution">
    <text evidence="1">The sequence shown here is derived from an EMBL/GenBank/DDBJ whole genome shotgun (WGS) entry which is preliminary data.</text>
</comment>